<comment type="caution">
    <text evidence="3">The sequence shown here is derived from an EMBL/GenBank/DDBJ whole genome shotgun (WGS) entry which is preliminary data.</text>
</comment>
<dbReference type="Proteomes" id="UP000520156">
    <property type="component" value="Unassembled WGS sequence"/>
</dbReference>
<proteinExistence type="predicted"/>
<dbReference type="InterPro" id="IPR049468">
    <property type="entry name" value="Restrct_endonuc-II-like_dom"/>
</dbReference>
<dbReference type="SUPFAM" id="SSF52980">
    <property type="entry name" value="Restriction endonuclease-like"/>
    <property type="match status" value="1"/>
</dbReference>
<sequence length="314" mass="34952">MWIVLLLVGAFIVWHFIPQPDPNRPAPRFRQETRAVPSDPDWVKLIEEHCESPAETAFLRAMIQACDLKPDDGSLIGAGVQLDFQVEEGRYRVDFLANKWLVIEIDGAAWHSSPEAIARDKVRDEYLESLGYTVLRIPAKIVFNHPSEAVERVQAALRKGRRAVPVPVKKTGWQRLAETASAIGEGLSEMTTTLQKTLVVETAVRDAKAAAGAERQVVEAAICTAQMQLETEDQLAELDEEARRLFDEAEAFLADVLHQSPTSQAASRTIEVKAFPAAPLPHHNPEYHLAIQAAYSLVAEERAHFLAAQRRITL</sequence>
<dbReference type="AlphaFoldDB" id="A0A7X1KDX3"/>
<evidence type="ECO:0000259" key="2">
    <source>
        <dbReference type="Pfam" id="PF18741"/>
    </source>
</evidence>
<dbReference type="EMBL" id="JACLAU010000061">
    <property type="protein sequence ID" value="MBC2653602.1"/>
    <property type="molecule type" value="Genomic_DNA"/>
</dbReference>
<dbReference type="Gene3D" id="3.40.960.10">
    <property type="entry name" value="VSR Endonuclease"/>
    <property type="match status" value="1"/>
</dbReference>
<evidence type="ECO:0000256" key="1">
    <source>
        <dbReference type="SAM" id="Coils"/>
    </source>
</evidence>
<name>A0A7X1KDX3_9SPHN</name>
<evidence type="ECO:0000313" key="3">
    <source>
        <dbReference type="EMBL" id="MBC2653602.1"/>
    </source>
</evidence>
<feature type="domain" description="Restriction endonuclease type II-like" evidence="2">
    <location>
        <begin position="75"/>
        <end position="157"/>
    </location>
</feature>
<keyword evidence="4" id="KW-1185">Reference proteome</keyword>
<accession>A0A7X1KDX3</accession>
<evidence type="ECO:0000313" key="4">
    <source>
        <dbReference type="Proteomes" id="UP000520156"/>
    </source>
</evidence>
<dbReference type="InterPro" id="IPR011335">
    <property type="entry name" value="Restrct_endonuc-II-like"/>
</dbReference>
<reference evidence="3 4" key="1">
    <citation type="submission" date="2020-08" db="EMBL/GenBank/DDBJ databases">
        <title>The genome sequence of Novosphingobium flavum 4Y4.</title>
        <authorList>
            <person name="Liu Y."/>
        </authorList>
    </citation>
    <scope>NUCLEOTIDE SEQUENCE [LARGE SCALE GENOMIC DNA]</scope>
    <source>
        <strain evidence="3 4">4Y4</strain>
    </source>
</reference>
<keyword evidence="1" id="KW-0175">Coiled coil</keyword>
<dbReference type="RefSeq" id="WP_185684974.1">
    <property type="nucleotide sequence ID" value="NZ_JACLAU010000061.1"/>
</dbReference>
<organism evidence="3 4">
    <name type="scientific">Novosphingobium aerophilum</name>
    <dbReference type="NCBI Taxonomy" id="2839843"/>
    <lineage>
        <taxon>Bacteria</taxon>
        <taxon>Pseudomonadati</taxon>
        <taxon>Pseudomonadota</taxon>
        <taxon>Alphaproteobacteria</taxon>
        <taxon>Sphingomonadales</taxon>
        <taxon>Sphingomonadaceae</taxon>
        <taxon>Novosphingobium</taxon>
    </lineage>
</organism>
<feature type="coiled-coil region" evidence="1">
    <location>
        <begin position="228"/>
        <end position="255"/>
    </location>
</feature>
<protein>
    <submittedName>
        <fullName evidence="3">DUF559 domain-containing protein</fullName>
    </submittedName>
</protein>
<gene>
    <name evidence="3" type="ORF">H7F49_18125</name>
</gene>
<dbReference type="Pfam" id="PF18741">
    <property type="entry name" value="MTES_1575"/>
    <property type="match status" value="1"/>
</dbReference>